<evidence type="ECO:0000313" key="2">
    <source>
        <dbReference type="EMBL" id="ROH87787.1"/>
    </source>
</evidence>
<dbReference type="GO" id="GO:0043571">
    <property type="term" value="P:maintenance of CRISPR repeat elements"/>
    <property type="evidence" value="ECO:0007669"/>
    <property type="project" value="InterPro"/>
</dbReference>
<gene>
    <name evidence="2" type="primary">cas6f</name>
    <name evidence="2" type="ORF">ED208_13815</name>
</gene>
<reference evidence="2 3" key="1">
    <citation type="submission" date="2018-10" db="EMBL/GenBank/DDBJ databases">
        <authorList>
            <person name="Chen W.-M."/>
        </authorList>
    </citation>
    <scope>NUCLEOTIDE SEQUENCE [LARGE SCALE GENOMIC DNA]</scope>
    <source>
        <strain evidence="2 3">THS-13</strain>
    </source>
</reference>
<keyword evidence="3" id="KW-1185">Reference proteome</keyword>
<dbReference type="NCBIfam" id="TIGR02563">
    <property type="entry name" value="cas_Csy4"/>
    <property type="match status" value="1"/>
</dbReference>
<evidence type="ECO:0000313" key="3">
    <source>
        <dbReference type="Proteomes" id="UP000282106"/>
    </source>
</evidence>
<dbReference type="Pfam" id="PF09618">
    <property type="entry name" value="Cas_Csy4"/>
    <property type="match status" value="1"/>
</dbReference>
<protein>
    <submittedName>
        <fullName evidence="2">Type I-F CRISPR-associated endoribonuclease Cas6/Csy4</fullName>
    </submittedName>
</protein>
<dbReference type="Proteomes" id="UP000282106">
    <property type="component" value="Unassembled WGS sequence"/>
</dbReference>
<proteinExistence type="predicted"/>
<dbReference type="AlphaFoldDB" id="A0A3N0V4R2"/>
<evidence type="ECO:0000256" key="1">
    <source>
        <dbReference type="SAM" id="MobiDB-lite"/>
    </source>
</evidence>
<organism evidence="2 3">
    <name type="scientific">Stagnimonas aquatica</name>
    <dbReference type="NCBI Taxonomy" id="2689987"/>
    <lineage>
        <taxon>Bacteria</taxon>
        <taxon>Pseudomonadati</taxon>
        <taxon>Pseudomonadota</taxon>
        <taxon>Gammaproteobacteria</taxon>
        <taxon>Nevskiales</taxon>
        <taxon>Nevskiaceae</taxon>
        <taxon>Stagnimonas</taxon>
    </lineage>
</organism>
<dbReference type="InterPro" id="IPR042564">
    <property type="entry name" value="CRISPR-Cas6/Csy4_sf"/>
</dbReference>
<dbReference type="GO" id="GO:0004519">
    <property type="term" value="F:endonuclease activity"/>
    <property type="evidence" value="ECO:0007669"/>
    <property type="project" value="InterPro"/>
</dbReference>
<dbReference type="InterPro" id="IPR013396">
    <property type="entry name" value="CRISPR-assoc_prot_Csy4"/>
</dbReference>
<accession>A0A3N0V4R2</accession>
<comment type="caution">
    <text evidence="2">The sequence shown here is derived from an EMBL/GenBank/DDBJ whole genome shotgun (WGS) entry which is preliminary data.</text>
</comment>
<dbReference type="RefSeq" id="WP_123212511.1">
    <property type="nucleotide sequence ID" value="NZ_RJVO01000007.1"/>
</dbReference>
<dbReference type="Gene3D" id="3.30.70.2540">
    <property type="entry name" value="CRISPR-associated endoribonuclease Cas6/Csy4"/>
    <property type="match status" value="1"/>
</dbReference>
<sequence length="185" mass="20458">MDHYLDIRLRPDPDFVAIDLLSALVSKLHRALARLADGKVGISFPDSKAMYLGDRLRLHGGLSSLQSLMGSDWLKGMRDHVQLSEPVAVPVGAKHRVVKRVQAKSSPERLRRRQIKRHGMTPQQAQEKVPDSAAETLSLPYLLLRSASTGQRFPLFVEHGPLLEAAVPGSFSSYGLSDVATVPWF</sequence>
<dbReference type="CDD" id="cd09739">
    <property type="entry name" value="Cas6_I-F"/>
    <property type="match status" value="1"/>
</dbReference>
<dbReference type="InParanoid" id="A0A3N0V4R2"/>
<feature type="region of interest" description="Disordered" evidence="1">
    <location>
        <begin position="108"/>
        <end position="131"/>
    </location>
</feature>
<name>A0A3N0V4R2_9GAMM</name>
<dbReference type="EMBL" id="RJVO01000007">
    <property type="protein sequence ID" value="ROH87787.1"/>
    <property type="molecule type" value="Genomic_DNA"/>
</dbReference>
<feature type="compositionally biased region" description="Basic residues" evidence="1">
    <location>
        <begin position="110"/>
        <end position="119"/>
    </location>
</feature>